<dbReference type="GO" id="GO:0016787">
    <property type="term" value="F:hydrolase activity"/>
    <property type="evidence" value="ECO:0007669"/>
    <property type="project" value="UniProtKB-KW"/>
</dbReference>
<gene>
    <name evidence="2" type="ORF">E6W39_25435</name>
</gene>
<evidence type="ECO:0000313" key="2">
    <source>
        <dbReference type="EMBL" id="TQF04962.1"/>
    </source>
</evidence>
<sequence length="226" mass="24847">MATFVLVHGAWHGGWCWRRVADRLRAAGHRVFTPTLTGLGERAHLRSAGTGLSTHVADVCGVLRYEELRDVVLVGHSYAGFVVREAADRMPERVGRLVMVDAWAGRDGESFYDRAPERFRQWLDAATEGEVLRVPNPAAVGVTDPATAAWLEPLLTPQPRRTFSEPTRLTGAVEEIPCRAVLCVPARLPFAATATEFGWEQVELATGHDAMLTAPEELARLLLESL</sequence>
<dbReference type="Gene3D" id="3.40.50.1820">
    <property type="entry name" value="alpha/beta hydrolase"/>
    <property type="match status" value="1"/>
</dbReference>
<dbReference type="SUPFAM" id="SSF53474">
    <property type="entry name" value="alpha/beta-Hydrolases"/>
    <property type="match status" value="1"/>
</dbReference>
<dbReference type="AlphaFoldDB" id="A0A540W7G4"/>
<dbReference type="PANTHER" id="PTHR37017">
    <property type="entry name" value="AB HYDROLASE-1 DOMAIN-CONTAINING PROTEIN-RELATED"/>
    <property type="match status" value="1"/>
</dbReference>
<comment type="caution">
    <text evidence="2">The sequence shown here is derived from an EMBL/GenBank/DDBJ whole genome shotgun (WGS) entry which is preliminary data.</text>
</comment>
<name>A0A540W7G4_9ACTN</name>
<accession>A0A540W7G4</accession>
<feature type="domain" description="AB hydrolase-1" evidence="1">
    <location>
        <begin position="4"/>
        <end position="220"/>
    </location>
</feature>
<dbReference type="EMBL" id="VIGB01000003">
    <property type="protein sequence ID" value="TQF04962.1"/>
    <property type="molecule type" value="Genomic_DNA"/>
</dbReference>
<evidence type="ECO:0000313" key="3">
    <source>
        <dbReference type="Proteomes" id="UP000319103"/>
    </source>
</evidence>
<proteinExistence type="predicted"/>
<dbReference type="RefSeq" id="WP_141635507.1">
    <property type="nucleotide sequence ID" value="NZ_VIGB01000003.1"/>
</dbReference>
<keyword evidence="2" id="KW-0378">Hydrolase</keyword>
<reference evidence="2 3" key="1">
    <citation type="submission" date="2019-06" db="EMBL/GenBank/DDBJ databases">
        <title>Description of Kitasatospora acidophila sp. nov. isolated from pine grove soil, and reclassification of Streptomyces novaecaesareae to Kitasatospora novaeceasareae comb. nov.</title>
        <authorList>
            <person name="Kim M.J."/>
        </authorList>
    </citation>
    <scope>NUCLEOTIDE SEQUENCE [LARGE SCALE GENOMIC DNA]</scope>
    <source>
        <strain evidence="2 3">MMS16-CNU292</strain>
    </source>
</reference>
<keyword evidence="3" id="KW-1185">Reference proteome</keyword>
<dbReference type="PRINTS" id="PR00111">
    <property type="entry name" value="ABHYDROLASE"/>
</dbReference>
<evidence type="ECO:0000259" key="1">
    <source>
        <dbReference type="Pfam" id="PF12697"/>
    </source>
</evidence>
<organism evidence="2 3">
    <name type="scientific">Kitasatospora acidiphila</name>
    <dbReference type="NCBI Taxonomy" id="2567942"/>
    <lineage>
        <taxon>Bacteria</taxon>
        <taxon>Bacillati</taxon>
        <taxon>Actinomycetota</taxon>
        <taxon>Actinomycetes</taxon>
        <taxon>Kitasatosporales</taxon>
        <taxon>Streptomycetaceae</taxon>
        <taxon>Kitasatospora</taxon>
    </lineage>
</organism>
<dbReference type="InterPro" id="IPR052897">
    <property type="entry name" value="Sec-Metab_Biosynth_Hydrolase"/>
</dbReference>
<dbReference type="Pfam" id="PF12697">
    <property type="entry name" value="Abhydrolase_6"/>
    <property type="match status" value="1"/>
</dbReference>
<dbReference type="PANTHER" id="PTHR37017:SF11">
    <property type="entry name" value="ESTERASE_LIPASE_THIOESTERASE DOMAIN-CONTAINING PROTEIN"/>
    <property type="match status" value="1"/>
</dbReference>
<dbReference type="InterPro" id="IPR029058">
    <property type="entry name" value="AB_hydrolase_fold"/>
</dbReference>
<protein>
    <submittedName>
        <fullName evidence="2">Alpha/beta hydrolase</fullName>
    </submittedName>
</protein>
<dbReference type="Proteomes" id="UP000319103">
    <property type="component" value="Unassembled WGS sequence"/>
</dbReference>
<dbReference type="OrthoDB" id="9773549at2"/>
<dbReference type="InterPro" id="IPR000073">
    <property type="entry name" value="AB_hydrolase_1"/>
</dbReference>